<name>A0A8J6TSB0_9BACT</name>
<proteinExistence type="predicted"/>
<protein>
    <submittedName>
        <fullName evidence="3">PilN domain-containing protein</fullName>
    </submittedName>
</protein>
<evidence type="ECO:0000256" key="2">
    <source>
        <dbReference type="SAM" id="Phobius"/>
    </source>
</evidence>
<dbReference type="EMBL" id="JACNIG010000192">
    <property type="protein sequence ID" value="MBC8431915.1"/>
    <property type="molecule type" value="Genomic_DNA"/>
</dbReference>
<dbReference type="PANTHER" id="PTHR40278:SF1">
    <property type="entry name" value="DNA UTILIZATION PROTEIN HOFN"/>
    <property type="match status" value="1"/>
</dbReference>
<reference evidence="3 4" key="1">
    <citation type="submission" date="2020-08" db="EMBL/GenBank/DDBJ databases">
        <title>Bridging the membrane lipid divide: bacteria of the FCB group superphylum have the potential to synthesize archaeal ether lipids.</title>
        <authorList>
            <person name="Villanueva L."/>
            <person name="Von Meijenfeldt F.A.B."/>
            <person name="Westbye A.B."/>
            <person name="Yadav S."/>
            <person name="Hopmans E.C."/>
            <person name="Dutilh B.E."/>
            <person name="Sinninghe Damste J.S."/>
        </authorList>
    </citation>
    <scope>NUCLEOTIDE SEQUENCE [LARGE SCALE GENOMIC DNA]</scope>
    <source>
        <strain evidence="3">NIOZ-UU17</strain>
    </source>
</reference>
<dbReference type="InterPro" id="IPR007813">
    <property type="entry name" value="PilN"/>
</dbReference>
<evidence type="ECO:0000256" key="1">
    <source>
        <dbReference type="SAM" id="Coils"/>
    </source>
</evidence>
<evidence type="ECO:0000313" key="3">
    <source>
        <dbReference type="EMBL" id="MBC8431915.1"/>
    </source>
</evidence>
<keyword evidence="2" id="KW-0812">Transmembrane</keyword>
<dbReference type="Proteomes" id="UP000605201">
    <property type="component" value="Unassembled WGS sequence"/>
</dbReference>
<accession>A0A8J6TSB0</accession>
<gene>
    <name evidence="3" type="ORF">H8D96_08335</name>
</gene>
<dbReference type="AlphaFoldDB" id="A0A8J6TSB0"/>
<comment type="caution">
    <text evidence="3">The sequence shown here is derived from an EMBL/GenBank/DDBJ whole genome shotgun (WGS) entry which is preliminary data.</text>
</comment>
<sequence>MIQVNLLPYRTKRKVENIRRQVTVFVLFLTMVLVAMFYYNTILKNKIEELDAKIAQINTEIARVEKDAKEVDRINGELKKLKQKIAVIKDLESKRTEAVRLMDDMTQMVAHETASSTSDDLEGKEDRPVKRLWFTSFQATGDQISIKGIALDNKTIADFMTRLESSKRFTNVNLQRSKTQKVKNMNLKSFEISCTKAETEKDEKGKK</sequence>
<feature type="transmembrane region" description="Helical" evidence="2">
    <location>
        <begin position="21"/>
        <end position="39"/>
    </location>
</feature>
<keyword evidence="2" id="KW-0472">Membrane</keyword>
<keyword evidence="1" id="KW-0175">Coiled coil</keyword>
<dbReference type="InterPro" id="IPR052534">
    <property type="entry name" value="Extracell_DNA_Util/SecSys_Comp"/>
</dbReference>
<evidence type="ECO:0000313" key="4">
    <source>
        <dbReference type="Proteomes" id="UP000605201"/>
    </source>
</evidence>
<organism evidence="3 4">
    <name type="scientific">Candidatus Desulfatibia vada</name>
    <dbReference type="NCBI Taxonomy" id="2841696"/>
    <lineage>
        <taxon>Bacteria</taxon>
        <taxon>Pseudomonadati</taxon>
        <taxon>Thermodesulfobacteriota</taxon>
        <taxon>Desulfobacteria</taxon>
        <taxon>Desulfobacterales</taxon>
        <taxon>Desulfobacterales incertae sedis</taxon>
        <taxon>Candidatus Desulfatibia</taxon>
    </lineage>
</organism>
<feature type="coiled-coil region" evidence="1">
    <location>
        <begin position="40"/>
        <end position="108"/>
    </location>
</feature>
<dbReference type="Pfam" id="PF05137">
    <property type="entry name" value="PilN"/>
    <property type="match status" value="1"/>
</dbReference>
<keyword evidence="2" id="KW-1133">Transmembrane helix</keyword>
<dbReference type="PANTHER" id="PTHR40278">
    <property type="entry name" value="DNA UTILIZATION PROTEIN HOFN"/>
    <property type="match status" value="1"/>
</dbReference>